<feature type="compositionally biased region" description="Pro residues" evidence="1">
    <location>
        <begin position="235"/>
        <end position="245"/>
    </location>
</feature>
<name>A0ABT8GJS2_9MICO</name>
<evidence type="ECO:0000313" key="4">
    <source>
        <dbReference type="Proteomes" id="UP001172708"/>
    </source>
</evidence>
<protein>
    <recommendedName>
        <fullName evidence="5">Tfp pilus assembly protein PilN</fullName>
    </recommendedName>
</protein>
<reference evidence="3" key="1">
    <citation type="submission" date="2023-06" db="EMBL/GenBank/DDBJ databases">
        <title>Egi l300058.</title>
        <authorList>
            <person name="Gao L."/>
            <person name="Fang B.-Z."/>
            <person name="Li W.-J."/>
        </authorList>
    </citation>
    <scope>NUCLEOTIDE SEQUENCE</scope>
    <source>
        <strain evidence="3">EGI L300058</strain>
    </source>
</reference>
<evidence type="ECO:0000313" key="3">
    <source>
        <dbReference type="EMBL" id="MDN4481679.1"/>
    </source>
</evidence>
<dbReference type="Proteomes" id="UP001172708">
    <property type="component" value="Unassembled WGS sequence"/>
</dbReference>
<feature type="transmembrane region" description="Helical" evidence="2">
    <location>
        <begin position="31"/>
        <end position="53"/>
    </location>
</feature>
<evidence type="ECO:0008006" key="5">
    <source>
        <dbReference type="Google" id="ProtNLM"/>
    </source>
</evidence>
<keyword evidence="2" id="KW-1133">Transmembrane helix</keyword>
<organism evidence="3 4">
    <name type="scientific">Demequina muriae</name>
    <dbReference type="NCBI Taxonomy" id="3051664"/>
    <lineage>
        <taxon>Bacteria</taxon>
        <taxon>Bacillati</taxon>
        <taxon>Actinomycetota</taxon>
        <taxon>Actinomycetes</taxon>
        <taxon>Micrococcales</taxon>
        <taxon>Demequinaceae</taxon>
        <taxon>Demequina</taxon>
    </lineage>
</organism>
<feature type="region of interest" description="Disordered" evidence="1">
    <location>
        <begin position="221"/>
        <end position="255"/>
    </location>
</feature>
<keyword evidence="4" id="KW-1185">Reference proteome</keyword>
<evidence type="ECO:0000256" key="1">
    <source>
        <dbReference type="SAM" id="MobiDB-lite"/>
    </source>
</evidence>
<gene>
    <name evidence="3" type="ORF">QQX02_12180</name>
</gene>
<keyword evidence="2" id="KW-0812">Transmembrane</keyword>
<accession>A0ABT8GJS2</accession>
<proteinExistence type="predicted"/>
<dbReference type="EMBL" id="JAUHQA010000001">
    <property type="protein sequence ID" value="MDN4481679.1"/>
    <property type="molecule type" value="Genomic_DNA"/>
</dbReference>
<evidence type="ECO:0000256" key="2">
    <source>
        <dbReference type="SAM" id="Phobius"/>
    </source>
</evidence>
<dbReference type="RefSeq" id="WP_301143410.1">
    <property type="nucleotide sequence ID" value="NZ_JAUHQA010000001.1"/>
</dbReference>
<feature type="compositionally biased region" description="Low complexity" evidence="1">
    <location>
        <begin position="246"/>
        <end position="255"/>
    </location>
</feature>
<keyword evidence="2" id="KW-0472">Membrane</keyword>
<comment type="caution">
    <text evidence="3">The sequence shown here is derived from an EMBL/GenBank/DDBJ whole genome shotgun (WGS) entry which is preliminary data.</text>
</comment>
<sequence length="255" mass="26623">MNETAKRVGSPGLPQVNLVPKEFAEKRAMRAVQVTALVAVLIALGVIVLGYVLSLGAKQLAQNDLDDARADQTTALQERDEKVMVYFNAVLREQQEYTLAQVGYGEIDYGQLSAAVLATANDESSFNLLHFIGPSALGLGSPQEGFYGGGVGSAEFEAQTSSFAEATELIARIEAVPGIAKARGTAEQYVTDRGDTYWAVTGSAVVTDLRLTGRVVPDEGIAGLDPARIAEGGPAPSPSPTPSPVASPTATAEEG</sequence>